<dbReference type="InterPro" id="IPR051680">
    <property type="entry name" value="ATP-dep_Glu-Cys_Ligase-2"/>
</dbReference>
<dbReference type="SUPFAM" id="SSF56059">
    <property type="entry name" value="Glutathione synthetase ATP-binding domain-like"/>
    <property type="match status" value="1"/>
</dbReference>
<reference evidence="3" key="2">
    <citation type="submission" date="2022-06" db="EMBL/GenBank/DDBJ databases">
        <title>Dynamics of rice microbiomes reveals core vertical transmitted seed endophytes.</title>
        <authorList>
            <person name="Liao K."/>
            <person name="Zhang X."/>
        </authorList>
    </citation>
    <scope>NUCLEOTIDE SEQUENCE</scope>
    <source>
        <strain evidence="3">JR3-14</strain>
    </source>
</reference>
<dbReference type="Gene3D" id="3.30.1490.270">
    <property type="match status" value="1"/>
</dbReference>
<reference evidence="2 4" key="1">
    <citation type="submission" date="2016-08" db="EMBL/GenBank/DDBJ databases">
        <authorList>
            <person name="Seilhamer J.J."/>
        </authorList>
    </citation>
    <scope>NUCLEOTIDE SEQUENCE [LARGE SCALE GENOMIC DNA]</scope>
    <source>
        <strain evidence="2 4">CFBP4641</strain>
    </source>
</reference>
<name>A0A2P5Z1V7_9XANT</name>
<organism evidence="2 4">
    <name type="scientific">Xanthomonas sacchari</name>
    <dbReference type="NCBI Taxonomy" id="56458"/>
    <lineage>
        <taxon>Bacteria</taxon>
        <taxon>Pseudomonadati</taxon>
        <taxon>Pseudomonadota</taxon>
        <taxon>Gammaproteobacteria</taxon>
        <taxon>Lysobacterales</taxon>
        <taxon>Lysobacteraceae</taxon>
        <taxon>Xanthomonas</taxon>
    </lineage>
</organism>
<dbReference type="EMBL" id="MDEK01000013">
    <property type="protein sequence ID" value="PPU81482.1"/>
    <property type="molecule type" value="Genomic_DNA"/>
</dbReference>
<dbReference type="InterPro" id="IPR016450">
    <property type="entry name" value="UCP005522"/>
</dbReference>
<dbReference type="STRING" id="56458.SB85_15180"/>
<feature type="domain" description="Circularly permuted ATP-grasp type 2" evidence="1">
    <location>
        <begin position="77"/>
        <end position="453"/>
    </location>
</feature>
<sequence>MDWSKYRTATFDELIQSDGQPRPAARRVIEYLSSLSGRELSERQLAADVAARVMGITFTVYSDGRNVDRTLPFDLIPRVIPLHEWQRTEAGLKQRMRALNLFIGDIYGAQRIVKDKVFPAMLLEHSVNFRPQCVGITPALGVWAHVCGSDLVRDADGTLYALEDNLRIPSGVSYMLENRMVAKRVFPELFETSAILPVDDYPAQLYDTLAALSPRPGDQPVIALLTPGIFNSAYFEHAYLAQAMGIELVEGDDLFVADDDCTYMRTVYGPRRVDVIYRRVDDLFLDPEAFRADSVLGVAGLIRSWRAGKVALANAPGAGVADDKVVFAYVPKMIRYYLDEEPILPNVPSYLCHDDKDRQYVLEHLDELVVKPANESGGYGMLIGPRSTTRQREQFRKLILADPRNYMAQPTLGLSTAPIVTEAGPAPRHLDLRPFILSREDVYVTTGGLTRVAMEEGSLVVNSSQGGGAKDTWVVDLDEELD</sequence>
<protein>
    <submittedName>
        <fullName evidence="2">Circularly permuted type 2 ATP-grasp protein</fullName>
    </submittedName>
</protein>
<evidence type="ECO:0000313" key="4">
    <source>
        <dbReference type="Proteomes" id="UP000247346"/>
    </source>
</evidence>
<dbReference type="GeneID" id="93880788"/>
<dbReference type="Proteomes" id="UP001164392">
    <property type="component" value="Chromosome"/>
</dbReference>
<dbReference type="PANTHER" id="PTHR34595:SF7">
    <property type="entry name" value="SLL1039 PROTEIN"/>
    <property type="match status" value="1"/>
</dbReference>
<dbReference type="Pfam" id="PF14403">
    <property type="entry name" value="CP_ATPgrasp_2"/>
    <property type="match status" value="1"/>
</dbReference>
<dbReference type="InterPro" id="IPR025841">
    <property type="entry name" value="CP_ATPgrasp_2"/>
</dbReference>
<dbReference type="OrthoDB" id="9804079at2"/>
<dbReference type="EMBL" id="CP099534">
    <property type="protein sequence ID" value="UYK89361.1"/>
    <property type="molecule type" value="Genomic_DNA"/>
</dbReference>
<evidence type="ECO:0000313" key="3">
    <source>
        <dbReference type="EMBL" id="UYK89361.1"/>
    </source>
</evidence>
<dbReference type="PANTHER" id="PTHR34595">
    <property type="entry name" value="BLR5612 PROTEIN"/>
    <property type="match status" value="1"/>
</dbReference>
<dbReference type="Proteomes" id="UP000247346">
    <property type="component" value="Unassembled WGS sequence"/>
</dbReference>
<dbReference type="AlphaFoldDB" id="A0A2P5Z1V7"/>
<evidence type="ECO:0000313" key="2">
    <source>
        <dbReference type="EMBL" id="PPU81482.1"/>
    </source>
</evidence>
<proteinExistence type="predicted"/>
<accession>A0A2P5Z1V7</accession>
<dbReference type="PIRSF" id="PIRSF005522">
    <property type="entry name" value="UCP005522"/>
    <property type="match status" value="1"/>
</dbReference>
<dbReference type="RefSeq" id="WP_010341631.1">
    <property type="nucleotide sequence ID" value="NZ_CP099532.1"/>
</dbReference>
<dbReference type="Gene3D" id="3.40.50.11290">
    <property type="match status" value="1"/>
</dbReference>
<gene>
    <name evidence="3" type="ORF">NG824_02595</name>
    <name evidence="2" type="ORF">XsacCFBP4641_14760</name>
</gene>
<evidence type="ECO:0000259" key="1">
    <source>
        <dbReference type="Pfam" id="PF14403"/>
    </source>
</evidence>